<accession>A0A9D2N1G5</accession>
<sequence>MGNGTVRRTYKDSLFRMVFREKEELLTLYNAINGTSYENPDDLEITTIDDVLYLGLKNDISFLIKEYMNLYEGQSTWNPNMPLRGVFYISHLYQAYVRKNHLNIYSAKQIKLPAPRYVVFYNGTREEPDRQILRLTDAFIKREETPCLECIALVLNINFGKNRELMEACRKLYEYSYFVSEVQGLLQEGMSLETAIDRTVRRCIRENILKEFLEKHRAEVRNVILTEFDEELYRQLVYKEGREDGEAAGRRRDVLELLEELGPVPEELREKIMSQENQDVLSRWLKAAARAESLQGFAEKMDGSK</sequence>
<comment type="caution">
    <text evidence="1">The sequence shown here is derived from an EMBL/GenBank/DDBJ whole genome shotgun (WGS) entry which is preliminary data.</text>
</comment>
<evidence type="ECO:0000313" key="2">
    <source>
        <dbReference type="Proteomes" id="UP000823910"/>
    </source>
</evidence>
<reference evidence="1" key="1">
    <citation type="journal article" date="2021" name="PeerJ">
        <title>Extensive microbial diversity within the chicken gut microbiome revealed by metagenomics and culture.</title>
        <authorList>
            <person name="Gilroy R."/>
            <person name="Ravi A."/>
            <person name="Getino M."/>
            <person name="Pursley I."/>
            <person name="Horton D.L."/>
            <person name="Alikhan N.F."/>
            <person name="Baker D."/>
            <person name="Gharbi K."/>
            <person name="Hall N."/>
            <person name="Watson M."/>
            <person name="Adriaenssens E.M."/>
            <person name="Foster-Nyarko E."/>
            <person name="Jarju S."/>
            <person name="Secka A."/>
            <person name="Antonio M."/>
            <person name="Oren A."/>
            <person name="Chaudhuri R.R."/>
            <person name="La Ragione R."/>
            <person name="Hildebrand F."/>
            <person name="Pallen M.J."/>
        </authorList>
    </citation>
    <scope>NUCLEOTIDE SEQUENCE</scope>
    <source>
        <strain evidence="1">CHK180-15479</strain>
    </source>
</reference>
<protein>
    <recommendedName>
        <fullName evidence="3">Transposase, YhgA-like</fullName>
    </recommendedName>
</protein>
<name>A0A9D2N1G5_9FIRM</name>
<evidence type="ECO:0000313" key="1">
    <source>
        <dbReference type="EMBL" id="HJC07289.1"/>
    </source>
</evidence>
<dbReference type="AlphaFoldDB" id="A0A9D2N1G5"/>
<dbReference type="Proteomes" id="UP000823910">
    <property type="component" value="Unassembled WGS sequence"/>
</dbReference>
<dbReference type="EMBL" id="DWWT01000078">
    <property type="protein sequence ID" value="HJC07289.1"/>
    <property type="molecule type" value="Genomic_DNA"/>
</dbReference>
<organism evidence="1 2">
    <name type="scientific">Candidatus Enterocloster excrementipullorum</name>
    <dbReference type="NCBI Taxonomy" id="2838559"/>
    <lineage>
        <taxon>Bacteria</taxon>
        <taxon>Bacillati</taxon>
        <taxon>Bacillota</taxon>
        <taxon>Clostridia</taxon>
        <taxon>Lachnospirales</taxon>
        <taxon>Lachnospiraceae</taxon>
        <taxon>Enterocloster</taxon>
    </lineage>
</organism>
<proteinExistence type="predicted"/>
<evidence type="ECO:0008006" key="3">
    <source>
        <dbReference type="Google" id="ProtNLM"/>
    </source>
</evidence>
<gene>
    <name evidence="1" type="ORF">H9704_14285</name>
</gene>
<reference evidence="1" key="2">
    <citation type="submission" date="2021-04" db="EMBL/GenBank/DDBJ databases">
        <authorList>
            <person name="Gilroy R."/>
        </authorList>
    </citation>
    <scope>NUCLEOTIDE SEQUENCE</scope>
    <source>
        <strain evidence="1">CHK180-15479</strain>
    </source>
</reference>